<dbReference type="GO" id="GO:0006631">
    <property type="term" value="P:fatty acid metabolic process"/>
    <property type="evidence" value="ECO:0007669"/>
    <property type="project" value="TreeGrafter"/>
</dbReference>
<dbReference type="EMBL" id="SRMF01000004">
    <property type="protein sequence ID" value="TGG92760.1"/>
    <property type="molecule type" value="Genomic_DNA"/>
</dbReference>
<organism evidence="16 17">
    <name type="scientific">Natronospirillum operosum</name>
    <dbReference type="NCBI Taxonomy" id="2759953"/>
    <lineage>
        <taxon>Bacteria</taxon>
        <taxon>Pseudomonadati</taxon>
        <taxon>Pseudomonadota</taxon>
        <taxon>Gammaproteobacteria</taxon>
        <taxon>Oceanospirillales</taxon>
        <taxon>Natronospirillaceae</taxon>
        <taxon>Natronospirillum</taxon>
    </lineage>
</organism>
<keyword evidence="14" id="KW-0443">Lipid metabolism</keyword>
<evidence type="ECO:0000256" key="6">
    <source>
        <dbReference type="ARBA" id="ARBA00013432"/>
    </source>
</evidence>
<comment type="caution">
    <text evidence="16">The sequence shown here is derived from an EMBL/GenBank/DDBJ whole genome shotgun (WGS) entry which is preliminary data.</text>
</comment>
<keyword evidence="14" id="KW-0444">Lipid biosynthesis</keyword>
<dbReference type="InterPro" id="IPR022284">
    <property type="entry name" value="GPAT/DHAPAT"/>
</dbReference>
<evidence type="ECO:0000256" key="4">
    <source>
        <dbReference type="ARBA" id="ARBA00007937"/>
    </source>
</evidence>
<dbReference type="GO" id="GO:0005886">
    <property type="term" value="C:plasma membrane"/>
    <property type="evidence" value="ECO:0007669"/>
    <property type="project" value="UniProtKB-SubCell"/>
</dbReference>
<evidence type="ECO:0000313" key="17">
    <source>
        <dbReference type="Proteomes" id="UP000297475"/>
    </source>
</evidence>
<evidence type="ECO:0000256" key="1">
    <source>
        <dbReference type="ARBA" id="ARBA00004413"/>
    </source>
</evidence>
<evidence type="ECO:0000256" key="5">
    <source>
        <dbReference type="ARBA" id="ARBA00013113"/>
    </source>
</evidence>
<keyword evidence="7 14" id="KW-1003">Cell membrane</keyword>
<keyword evidence="8 14" id="KW-0808">Transferase</keyword>
<dbReference type="Proteomes" id="UP000297475">
    <property type="component" value="Unassembled WGS sequence"/>
</dbReference>
<reference evidence="16 17" key="1">
    <citation type="submission" date="2019-04" db="EMBL/GenBank/DDBJ databases">
        <title>Natronospirillum operosus gen. nov., sp. nov., a haloalkaliphilic satellite isolated from decaying biomass of laboratory culture of cyanobacterium Geitlerinema sp. and proposal of Natronospirillaceae fam. nov. and Saccharospirillaceae fam. nov.</title>
        <authorList>
            <person name="Kevbrin V."/>
            <person name="Boltyanskaya Y."/>
            <person name="Koziaeva V."/>
            <person name="Grouzdev D.S."/>
            <person name="Park M."/>
            <person name="Cho J."/>
        </authorList>
    </citation>
    <scope>NUCLEOTIDE SEQUENCE [LARGE SCALE GENOMIC DNA]</scope>
    <source>
        <strain evidence="16 17">G-116</strain>
    </source>
</reference>
<dbReference type="EC" id="2.3.1.15" evidence="5 14"/>
<gene>
    <name evidence="14 16" type="primary">plsB</name>
    <name evidence="16" type="ORF">E4656_11540</name>
</gene>
<keyword evidence="12 14" id="KW-0012">Acyltransferase</keyword>
<dbReference type="RefSeq" id="WP_135483432.1">
    <property type="nucleotide sequence ID" value="NZ_SRMF01000004.1"/>
</dbReference>
<accession>A0A4Z0WCN8</accession>
<dbReference type="NCBIfam" id="NF003441">
    <property type="entry name" value="PRK04974.1"/>
    <property type="match status" value="1"/>
</dbReference>
<dbReference type="PIRSF" id="PIRSF500064">
    <property type="entry name" value="GPAT"/>
    <property type="match status" value="1"/>
</dbReference>
<comment type="similarity">
    <text evidence="4 14">Belongs to the GPAT/DAPAT family.</text>
</comment>
<evidence type="ECO:0000256" key="13">
    <source>
        <dbReference type="ARBA" id="ARBA00048427"/>
    </source>
</evidence>
<keyword evidence="17" id="KW-1185">Reference proteome</keyword>
<keyword evidence="10 14" id="KW-0594">Phospholipid biosynthesis</keyword>
<protein>
    <recommendedName>
        <fullName evidence="6 14">Glycerol-3-phosphate acyltransferase</fullName>
        <shortName evidence="14">GPAT</shortName>
        <ecNumber evidence="5 14">2.3.1.15</ecNumber>
    </recommendedName>
</protein>
<dbReference type="GO" id="GO:0016024">
    <property type="term" value="P:CDP-diacylglycerol biosynthetic process"/>
    <property type="evidence" value="ECO:0007669"/>
    <property type="project" value="UniProtKB-UniRule"/>
</dbReference>
<evidence type="ECO:0000256" key="8">
    <source>
        <dbReference type="ARBA" id="ARBA00022679"/>
    </source>
</evidence>
<dbReference type="OrthoDB" id="335193at2"/>
<keyword evidence="9 14" id="KW-0472">Membrane</keyword>
<evidence type="ECO:0000256" key="3">
    <source>
        <dbReference type="ARBA" id="ARBA00005189"/>
    </source>
</evidence>
<dbReference type="HAMAP" id="MF_00393">
    <property type="entry name" value="Glyc3P_acyltrans"/>
    <property type="match status" value="1"/>
</dbReference>
<dbReference type="NCBIfam" id="TIGR03703">
    <property type="entry name" value="plsB"/>
    <property type="match status" value="1"/>
</dbReference>
<evidence type="ECO:0000256" key="12">
    <source>
        <dbReference type="ARBA" id="ARBA00023315"/>
    </source>
</evidence>
<dbReference type="AlphaFoldDB" id="A0A4Z0WCN8"/>
<evidence type="ECO:0000256" key="11">
    <source>
        <dbReference type="ARBA" id="ARBA00023264"/>
    </source>
</evidence>
<feature type="short sequence motif" description="HXXXXD motif" evidence="14">
    <location>
        <begin position="293"/>
        <end position="298"/>
    </location>
</feature>
<name>A0A4Z0WCN8_9GAMM</name>
<comment type="domain">
    <text evidence="14">The HXXXXD motif is essential for acyltransferase activity and may constitute the binding site for the phosphate moiety of the glycerol-3-phosphate.</text>
</comment>
<dbReference type="PANTHER" id="PTHR12563">
    <property type="entry name" value="GLYCEROL-3-PHOSPHATE ACYLTRANSFERASE"/>
    <property type="match status" value="1"/>
</dbReference>
<dbReference type="GO" id="GO:0004366">
    <property type="term" value="F:glycerol-3-phosphate O-acyltransferase activity"/>
    <property type="evidence" value="ECO:0007669"/>
    <property type="project" value="UniProtKB-UniRule"/>
</dbReference>
<proteinExistence type="inferred from homology"/>
<dbReference type="UniPathway" id="UPA00557">
    <property type="reaction ID" value="UER00612"/>
</dbReference>
<dbReference type="PANTHER" id="PTHR12563:SF17">
    <property type="entry name" value="DIHYDROXYACETONE PHOSPHATE ACYLTRANSFERASE"/>
    <property type="match status" value="1"/>
</dbReference>
<dbReference type="CDD" id="cd07993">
    <property type="entry name" value="LPLAT_DHAPAT-like"/>
    <property type="match status" value="1"/>
</dbReference>
<evidence type="ECO:0000313" key="16">
    <source>
        <dbReference type="EMBL" id="TGG92760.1"/>
    </source>
</evidence>
<dbReference type="InterPro" id="IPR041728">
    <property type="entry name" value="GPAT/DHAPAT_LPLAT"/>
</dbReference>
<evidence type="ECO:0000256" key="2">
    <source>
        <dbReference type="ARBA" id="ARBA00004765"/>
    </source>
</evidence>
<dbReference type="SUPFAM" id="SSF69593">
    <property type="entry name" value="Glycerol-3-phosphate (1)-acyltransferase"/>
    <property type="match status" value="1"/>
</dbReference>
<dbReference type="InterPro" id="IPR028354">
    <property type="entry name" value="GPAT_PlsB"/>
</dbReference>
<dbReference type="SMART" id="SM00563">
    <property type="entry name" value="PlsC"/>
    <property type="match status" value="1"/>
</dbReference>
<comment type="catalytic activity">
    <reaction evidence="13 14">
        <text>sn-glycerol 3-phosphate + an acyl-CoA = a 1-acyl-sn-glycero-3-phosphate + CoA</text>
        <dbReference type="Rhea" id="RHEA:15325"/>
        <dbReference type="ChEBI" id="CHEBI:57287"/>
        <dbReference type="ChEBI" id="CHEBI:57597"/>
        <dbReference type="ChEBI" id="CHEBI:57970"/>
        <dbReference type="ChEBI" id="CHEBI:58342"/>
        <dbReference type="EC" id="2.3.1.15"/>
    </reaction>
</comment>
<comment type="subcellular location">
    <subcellularLocation>
        <location evidence="1 14">Cell membrane</location>
        <topology evidence="1 14">Peripheral membrane protein</topology>
        <orientation evidence="1 14">Cytoplasmic side</orientation>
    </subcellularLocation>
</comment>
<comment type="pathway">
    <text evidence="2 14">Phospholipid metabolism; CDP-diacylglycerol biosynthesis; CDP-diacylglycerol from sn-glycerol 3-phosphate: step 1/3.</text>
</comment>
<keyword evidence="11 14" id="KW-1208">Phospholipid metabolism</keyword>
<evidence type="ECO:0000256" key="7">
    <source>
        <dbReference type="ARBA" id="ARBA00022475"/>
    </source>
</evidence>
<dbReference type="Pfam" id="PF19277">
    <property type="entry name" value="GPAT_C"/>
    <property type="match status" value="1"/>
</dbReference>
<evidence type="ECO:0000256" key="9">
    <source>
        <dbReference type="ARBA" id="ARBA00023136"/>
    </source>
</evidence>
<sequence length="808" mass="92835">MYRLLKKLLALWIRFDNQAGASLPELNTRHPVIYVLRRESTSDSLAADLFLARHRLPALHAEADHRPLVALELKQRHQRRLKRRQEPTPLVKLCQQVHADSTLDYQLVPISVFWGRSPNKESSLFRILFSDRWSIPGPVRKFFTVLFNGRATFVEVNAPLSLRELMQNTASVERTSRKAHRVLRVHFNRVRHRVLGPDLSHRRTLLTQIVHSPPVRQAITQHARTQKSTLEKSRQKAVIYLEEIMADISYPTVRVLDIFLSWLWNRIYNGVKVHNIDMIKEAAQDNAIVYVPCHRSHIDYLLLSYCLYHQGLSLPHIAAGKNLNMPIVGPVLRRGGAFFMRRSFRGDKLYTAVFNEYLYQMFSRGFPVEYFVEGGRSRTGRTLTPKAGMLSMTVRSFARGHEDGNQLPMKFVPVYIGYEKVFEANSYLKELRGRSKKNESVFGLLRTVRRLKNYGTVHLNFGSPIDLQHLVDETAPNWRAELDSEDKPAWINPVVQQLCQQVAQGINRAAALNPVNLLAMVLLSSPRNAQDRQSLIQQLTLYCDILRRVPYSQEMSFPPGEPTDWLDHAIHMKVVEKIEQPLGDIYALNDHQAVLMTYYRNNILHLFAVPALICCSLQVHGTSKTRESMHKQLALIYPYVRNELFLHWPVDEAVAHGNDYIEALIDLGLIVEADGHLQATSEPDLLVHFMELGRLMTPTLERYYLTLATLDASGQSSLSGAQLESRAQEVAQLVSVLNGLNAPEFFDKSLFKQFVQTLRERTVIQTDADNRIQFDHRVHDAMKAAESLLSPELVRNVHWITSQWRTRD</sequence>
<evidence type="ECO:0000256" key="14">
    <source>
        <dbReference type="HAMAP-Rule" id="MF_00393"/>
    </source>
</evidence>
<evidence type="ECO:0000259" key="15">
    <source>
        <dbReference type="SMART" id="SM00563"/>
    </source>
</evidence>
<dbReference type="InterPro" id="IPR002123">
    <property type="entry name" value="Plipid/glycerol_acylTrfase"/>
</dbReference>
<dbReference type="PIRSF" id="PIRSF000437">
    <property type="entry name" value="GPAT_DHAPAT"/>
    <property type="match status" value="1"/>
</dbReference>
<dbReference type="InterPro" id="IPR045520">
    <property type="entry name" value="GPAT/DHAPAT_C"/>
</dbReference>
<comment type="pathway">
    <text evidence="3">Lipid metabolism.</text>
</comment>
<dbReference type="Pfam" id="PF01553">
    <property type="entry name" value="Acyltransferase"/>
    <property type="match status" value="1"/>
</dbReference>
<evidence type="ECO:0000256" key="10">
    <source>
        <dbReference type="ARBA" id="ARBA00023209"/>
    </source>
</evidence>
<feature type="domain" description="Phospholipid/glycerol acyltransferase" evidence="15">
    <location>
        <begin position="288"/>
        <end position="419"/>
    </location>
</feature>